<evidence type="ECO:0000313" key="2">
    <source>
        <dbReference type="EMBL" id="SHL21810.1"/>
    </source>
</evidence>
<evidence type="ECO:0000313" key="1">
    <source>
        <dbReference type="EMBL" id="OXB03266.1"/>
    </source>
</evidence>
<dbReference type="SUPFAM" id="SSF52047">
    <property type="entry name" value="RNI-like"/>
    <property type="match status" value="1"/>
</dbReference>
<organism evidence="1 4">
    <name type="scientific">Flavobacterium pectinovorum</name>
    <dbReference type="NCBI Taxonomy" id="29533"/>
    <lineage>
        <taxon>Bacteria</taxon>
        <taxon>Pseudomonadati</taxon>
        <taxon>Bacteroidota</taxon>
        <taxon>Flavobacteriia</taxon>
        <taxon>Flavobacteriales</taxon>
        <taxon>Flavobacteriaceae</taxon>
        <taxon>Flavobacterium</taxon>
    </lineage>
</organism>
<proteinExistence type="predicted"/>
<dbReference type="AlphaFoldDB" id="A0AB36NZ31"/>
<evidence type="ECO:0000313" key="4">
    <source>
        <dbReference type="Proteomes" id="UP000198431"/>
    </source>
</evidence>
<evidence type="ECO:0000313" key="3">
    <source>
        <dbReference type="Proteomes" id="UP000184216"/>
    </source>
</evidence>
<accession>A0AB36NZ31</accession>
<protein>
    <recommendedName>
        <fullName evidence="5">Leucine-rich repeat domain-containing protein</fullName>
    </recommendedName>
</protein>
<dbReference type="EMBL" id="FRBX01000001">
    <property type="protein sequence ID" value="SHL21810.1"/>
    <property type="molecule type" value="Genomic_DNA"/>
</dbReference>
<comment type="caution">
    <text evidence="1">The sequence shown here is derived from an EMBL/GenBank/DDBJ whole genome shotgun (WGS) entry which is preliminary data.</text>
</comment>
<evidence type="ECO:0008006" key="5">
    <source>
        <dbReference type="Google" id="ProtNLM"/>
    </source>
</evidence>
<name>A0AB36NZ31_9FLAO</name>
<dbReference type="RefSeq" id="WP_073392791.1">
    <property type="nucleotide sequence ID" value="NZ_FRBX01000001.1"/>
</dbReference>
<dbReference type="Gene3D" id="3.80.10.10">
    <property type="entry name" value="Ribonuclease Inhibitor"/>
    <property type="match status" value="1"/>
</dbReference>
<dbReference type="InterPro" id="IPR032675">
    <property type="entry name" value="LRR_dom_sf"/>
</dbReference>
<dbReference type="Proteomes" id="UP000198431">
    <property type="component" value="Unassembled WGS sequence"/>
</dbReference>
<reference evidence="2 3" key="2">
    <citation type="submission" date="2016-11" db="EMBL/GenBank/DDBJ databases">
        <authorList>
            <person name="Varghese N."/>
            <person name="Submissions S."/>
        </authorList>
    </citation>
    <scope>NUCLEOTIDE SEQUENCE [LARGE SCALE GENOMIC DNA]</scope>
    <source>
        <strain evidence="2 3">DSM 6368</strain>
    </source>
</reference>
<dbReference type="EMBL" id="MUHB01000014">
    <property type="protein sequence ID" value="OXB03266.1"/>
    <property type="molecule type" value="Genomic_DNA"/>
</dbReference>
<gene>
    <name evidence="1" type="ORF">B0A72_15100</name>
    <name evidence="2" type="ORF">SAMN05444387_0052</name>
</gene>
<reference evidence="1 4" key="1">
    <citation type="submission" date="2016-11" db="EMBL/GenBank/DDBJ databases">
        <title>Whole genomes of Flavobacteriaceae.</title>
        <authorList>
            <person name="Stine C."/>
            <person name="Li C."/>
            <person name="Tadesse D."/>
        </authorList>
    </citation>
    <scope>NUCLEOTIDE SEQUENCE [LARGE SCALE GENOMIC DNA]</scope>
    <source>
        <strain evidence="1 4">ATCC 19366</strain>
    </source>
</reference>
<keyword evidence="3" id="KW-1185">Reference proteome</keyword>
<dbReference type="Proteomes" id="UP000184216">
    <property type="component" value="Unassembled WGS sequence"/>
</dbReference>
<sequence>MTQEEKFKVDYSDGSPFKGIRILYKYLEEGIEYARKNKIEDVCIWQGMDSGKKEINFDFLKELSFIKTFHCLVFLSKKSNIEGLYNLINLKDFRWAVDDDFTIDFNRLSSIEKLNITYSKKLKNWNTLKSLKELYVNKADDCFFLSGIESLKKVRFIKCKFTSLKGLESCVNIKEIDIRFCQNLVEITSTVTQLKKLEYLVIDSCKKLIIDEEYLKQTINHVGVI</sequence>